<reference evidence="2 3" key="1">
    <citation type="journal article" date="2020" name="Insects">
        <title>Bacteria Belonging to Pseudomonas typographi sp. nov. from the Bark Beetle Ips typographus Have Genomic Potential to Aid in the Host Ecology.</title>
        <authorList>
            <person name="Peral-Aranega E."/>
            <person name="Saati-Santamaria Z."/>
            <person name="Kolarik M."/>
            <person name="Rivas R."/>
            <person name="Garcia-Fraile P."/>
        </authorList>
    </citation>
    <scope>NUCLEOTIDE SEQUENCE [LARGE SCALE GENOMIC DNA]</scope>
    <source>
        <strain evidence="2 3">CA3A</strain>
    </source>
</reference>
<proteinExistence type="predicted"/>
<keyword evidence="3" id="KW-1185">Reference proteome</keyword>
<dbReference type="InterPro" id="IPR036680">
    <property type="entry name" value="SPOR-like_sf"/>
</dbReference>
<dbReference type="PROSITE" id="PS51724">
    <property type="entry name" value="SPOR"/>
    <property type="match status" value="1"/>
</dbReference>
<evidence type="ECO:0000313" key="3">
    <source>
        <dbReference type="Proteomes" id="UP000805841"/>
    </source>
</evidence>
<dbReference type="Proteomes" id="UP000805841">
    <property type="component" value="Unassembled WGS sequence"/>
</dbReference>
<accession>A0ABR7Z2T1</accession>
<feature type="domain" description="SPOR" evidence="1">
    <location>
        <begin position="104"/>
        <end position="183"/>
    </location>
</feature>
<dbReference type="RefSeq" id="WP_190421123.1">
    <property type="nucleotide sequence ID" value="NZ_JAAOCA010000014.1"/>
</dbReference>
<dbReference type="InterPro" id="IPR007730">
    <property type="entry name" value="SPOR-like_dom"/>
</dbReference>
<dbReference type="EMBL" id="JAAOCA010000014">
    <property type="protein sequence ID" value="MBD1599586.1"/>
    <property type="molecule type" value="Genomic_DNA"/>
</dbReference>
<name>A0ABR7Z2T1_9PSED</name>
<comment type="caution">
    <text evidence="2">The sequence shown here is derived from an EMBL/GenBank/DDBJ whole genome shotgun (WGS) entry which is preliminary data.</text>
</comment>
<dbReference type="Gene3D" id="3.30.70.1070">
    <property type="entry name" value="Sporulation related repeat"/>
    <property type="match status" value="1"/>
</dbReference>
<evidence type="ECO:0000259" key="1">
    <source>
        <dbReference type="PROSITE" id="PS51724"/>
    </source>
</evidence>
<dbReference type="SUPFAM" id="SSF110997">
    <property type="entry name" value="Sporulation related repeat"/>
    <property type="match status" value="1"/>
</dbReference>
<protein>
    <submittedName>
        <fullName evidence="2">SPOR domain-containing protein</fullName>
    </submittedName>
</protein>
<sequence>MRKLMVIAALAALAGCGSDIEEAHKAVAALLQNPSTAKFTNVRPLAHGNVCGQVRGKDATGNYTGYQSYVAIKAEDGYHAIIDTDGNNQAVRTVCGSPPPAEPAEPASAAASNGWEVRIADSAMGALSDMTSRLLERGFVANVATRNGKTEVYLGPFSTQAEAEAKKAELMASQGIESAVVPHPAEPK</sequence>
<gene>
    <name evidence="2" type="ORF">HAQ05_12835</name>
</gene>
<evidence type="ECO:0000313" key="2">
    <source>
        <dbReference type="EMBL" id="MBD1599586.1"/>
    </source>
</evidence>
<dbReference type="Pfam" id="PF05036">
    <property type="entry name" value="SPOR"/>
    <property type="match status" value="1"/>
</dbReference>
<organism evidence="2 3">
    <name type="scientific">Pseudomonas typographi</name>
    <dbReference type="NCBI Taxonomy" id="2715964"/>
    <lineage>
        <taxon>Bacteria</taxon>
        <taxon>Pseudomonadati</taxon>
        <taxon>Pseudomonadota</taxon>
        <taxon>Gammaproteobacteria</taxon>
        <taxon>Pseudomonadales</taxon>
        <taxon>Pseudomonadaceae</taxon>
        <taxon>Pseudomonas</taxon>
    </lineage>
</organism>
<dbReference type="PROSITE" id="PS51257">
    <property type="entry name" value="PROKAR_LIPOPROTEIN"/>
    <property type="match status" value="1"/>
</dbReference>